<accession>A0A0G3G5P2</accession>
<protein>
    <submittedName>
        <fullName evidence="1">Homoserine dehydrogenase</fullName>
    </submittedName>
</protein>
<dbReference type="AlphaFoldDB" id="A0A0G3G5P2"/>
<dbReference type="RefSeq" id="WP_018169568.1">
    <property type="nucleotide sequence ID" value="NZ_CP011367.1"/>
</dbReference>
<organism evidence="1 2">
    <name type="scientific">Thioalkalivibrio versutus</name>
    <dbReference type="NCBI Taxonomy" id="106634"/>
    <lineage>
        <taxon>Bacteria</taxon>
        <taxon>Pseudomonadati</taxon>
        <taxon>Pseudomonadota</taxon>
        <taxon>Gammaproteobacteria</taxon>
        <taxon>Chromatiales</taxon>
        <taxon>Ectothiorhodospiraceae</taxon>
        <taxon>Thioalkalivibrio</taxon>
    </lineage>
</organism>
<dbReference type="STRING" id="106634.TVD_05290"/>
<dbReference type="Gene3D" id="3.40.50.720">
    <property type="entry name" value="NAD(P)-binding Rossmann-like Domain"/>
    <property type="match status" value="1"/>
</dbReference>
<gene>
    <name evidence="1" type="ORF">TVD_05290</name>
</gene>
<reference evidence="1 2" key="1">
    <citation type="submission" date="2015-04" db="EMBL/GenBank/DDBJ databases">
        <title>Complete Sequence for the Genome of the Thioalkalivibrio versutus D301.</title>
        <authorList>
            <person name="Mu T."/>
            <person name="Zhou J."/>
            <person name="Xu X."/>
        </authorList>
    </citation>
    <scope>NUCLEOTIDE SEQUENCE [LARGE SCALE GENOMIC DNA]</scope>
    <source>
        <strain evidence="1 2">D301</strain>
    </source>
</reference>
<dbReference type="Proteomes" id="UP000064201">
    <property type="component" value="Chromosome"/>
</dbReference>
<dbReference type="SUPFAM" id="SSF51735">
    <property type="entry name" value="NAD(P)-binding Rossmann-fold domains"/>
    <property type="match status" value="1"/>
</dbReference>
<dbReference type="OrthoDB" id="9810660at2"/>
<dbReference type="EMBL" id="CP011367">
    <property type="protein sequence ID" value="AKJ94817.1"/>
    <property type="molecule type" value="Genomic_DNA"/>
</dbReference>
<dbReference type="KEGG" id="tvr:TVD_05290"/>
<dbReference type="InterPro" id="IPR036291">
    <property type="entry name" value="NAD(P)-bd_dom_sf"/>
</dbReference>
<dbReference type="PATRIC" id="fig|106634.4.peg.1081"/>
<proteinExistence type="predicted"/>
<name>A0A0G3G5P2_9GAMM</name>
<evidence type="ECO:0000313" key="1">
    <source>
        <dbReference type="EMBL" id="AKJ94817.1"/>
    </source>
</evidence>
<sequence>MSIQIAVVGLGRVGGRFLEMLLESGLPGMTICAASEQGETEGRRLAEAKGIPLESVADLVARGDQVDVIFDLTGQPQVRQELREGMQNSGNRHTVVAPEVMAHLTWSMLTREAPPDVHGSTGY</sequence>
<keyword evidence="2" id="KW-1185">Reference proteome</keyword>
<evidence type="ECO:0000313" key="2">
    <source>
        <dbReference type="Proteomes" id="UP000064201"/>
    </source>
</evidence>